<organism evidence="4">
    <name type="scientific">Schistocephalus solidus</name>
    <name type="common">Tapeworm</name>
    <dbReference type="NCBI Taxonomy" id="70667"/>
    <lineage>
        <taxon>Eukaryota</taxon>
        <taxon>Metazoa</taxon>
        <taxon>Spiralia</taxon>
        <taxon>Lophotrochozoa</taxon>
        <taxon>Platyhelminthes</taxon>
        <taxon>Cestoda</taxon>
        <taxon>Eucestoda</taxon>
        <taxon>Diphyllobothriidea</taxon>
        <taxon>Diphyllobothriidae</taxon>
        <taxon>Schistocephalus</taxon>
    </lineage>
</organism>
<feature type="compositionally biased region" description="Basic and acidic residues" evidence="1">
    <location>
        <begin position="182"/>
        <end position="197"/>
    </location>
</feature>
<name>A0A183SI60_SCHSO</name>
<feature type="region of interest" description="Disordered" evidence="1">
    <location>
        <begin position="165"/>
        <end position="197"/>
    </location>
</feature>
<dbReference type="EMBL" id="UYSU01032686">
    <property type="protein sequence ID" value="VDL90293.1"/>
    <property type="molecule type" value="Genomic_DNA"/>
</dbReference>
<gene>
    <name evidence="2" type="ORF">SSLN_LOCUS3908</name>
</gene>
<reference evidence="4" key="1">
    <citation type="submission" date="2016-06" db="UniProtKB">
        <authorList>
            <consortium name="WormBaseParasite"/>
        </authorList>
    </citation>
    <scope>IDENTIFICATION</scope>
</reference>
<dbReference type="Proteomes" id="UP000275846">
    <property type="component" value="Unassembled WGS sequence"/>
</dbReference>
<evidence type="ECO:0000313" key="3">
    <source>
        <dbReference type="Proteomes" id="UP000275846"/>
    </source>
</evidence>
<sequence length="197" mass="21247">MLMWPPLTCTQLTPVAPAATRRATVTTGGLNRVKVSSAVRASTPGMSHCKTVHFPPSQQSYDRGDSNPAAPVSPLTLAAWNVCSLLDNPRINRLERRTVLVARELGCYKVEMAALSEIRFSEQGQLEEVGASYTFSWSGRESHNTDLPVPRVVGESEDVRETLTSTVVGGENGADVDCGQTDARESPRTSGCDLRDG</sequence>
<proteinExistence type="predicted"/>
<feature type="region of interest" description="Disordered" evidence="1">
    <location>
        <begin position="46"/>
        <end position="68"/>
    </location>
</feature>
<evidence type="ECO:0000313" key="4">
    <source>
        <dbReference type="WBParaSite" id="SSLN_0000404401-mRNA-1"/>
    </source>
</evidence>
<dbReference type="OrthoDB" id="410381at2759"/>
<dbReference type="WBParaSite" id="SSLN_0000404401-mRNA-1">
    <property type="protein sequence ID" value="SSLN_0000404401-mRNA-1"/>
    <property type="gene ID" value="SSLN_0000404401"/>
</dbReference>
<dbReference type="AlphaFoldDB" id="A0A183SI60"/>
<protein>
    <submittedName>
        <fullName evidence="2 4">Uncharacterized protein</fullName>
    </submittedName>
</protein>
<reference evidence="2 3" key="2">
    <citation type="submission" date="2018-11" db="EMBL/GenBank/DDBJ databases">
        <authorList>
            <consortium name="Pathogen Informatics"/>
        </authorList>
    </citation>
    <scope>NUCLEOTIDE SEQUENCE [LARGE SCALE GENOMIC DNA]</scope>
    <source>
        <strain evidence="2 3">NST_G2</strain>
    </source>
</reference>
<evidence type="ECO:0000313" key="2">
    <source>
        <dbReference type="EMBL" id="VDL90293.1"/>
    </source>
</evidence>
<keyword evidence="3" id="KW-1185">Reference proteome</keyword>
<accession>A0A183SI60</accession>
<evidence type="ECO:0000256" key="1">
    <source>
        <dbReference type="SAM" id="MobiDB-lite"/>
    </source>
</evidence>